<gene>
    <name evidence="3" type="ORF">HMPREF0673_02104</name>
</gene>
<dbReference type="GeneID" id="78337650"/>
<organism evidence="3 4">
    <name type="scientific">Leyella stercorea DSM 18206</name>
    <dbReference type="NCBI Taxonomy" id="1002367"/>
    <lineage>
        <taxon>Bacteria</taxon>
        <taxon>Pseudomonadati</taxon>
        <taxon>Bacteroidota</taxon>
        <taxon>Bacteroidia</taxon>
        <taxon>Bacteroidales</taxon>
        <taxon>Prevotellaceae</taxon>
        <taxon>Leyella</taxon>
    </lineage>
</organism>
<sequence>MRYVVMFVTTNLTTYLTTSTSHHLTISPSQHLTTSSPHHHSMYFFNRRPRGFHHTFRFSSEQRDLLDNLRRGVPPEELAERSIREAEPPSRRRHNGQVRLLGLLVMIGFMLLAIILLMAL</sequence>
<dbReference type="AlphaFoldDB" id="G6AZN7"/>
<dbReference type="HOGENOM" id="CLU_2047548_0_0_10"/>
<protein>
    <submittedName>
        <fullName evidence="3">Uncharacterized protein</fullName>
    </submittedName>
</protein>
<feature type="transmembrane region" description="Helical" evidence="2">
    <location>
        <begin position="100"/>
        <end position="119"/>
    </location>
</feature>
<keyword evidence="2" id="KW-0812">Transmembrane</keyword>
<dbReference type="RefSeq" id="WP_007901282.1">
    <property type="nucleotide sequence ID" value="NZ_JH379446.1"/>
</dbReference>
<keyword evidence="2" id="KW-0472">Membrane</keyword>
<feature type="compositionally biased region" description="Basic and acidic residues" evidence="1">
    <location>
        <begin position="70"/>
        <end position="90"/>
    </location>
</feature>
<comment type="caution">
    <text evidence="3">The sequence shown here is derived from an EMBL/GenBank/DDBJ whole genome shotgun (WGS) entry which is preliminary data.</text>
</comment>
<accession>G6AZN7</accession>
<keyword evidence="2" id="KW-1133">Transmembrane helix</keyword>
<evidence type="ECO:0000256" key="1">
    <source>
        <dbReference type="SAM" id="MobiDB-lite"/>
    </source>
</evidence>
<dbReference type="Proteomes" id="UP000004407">
    <property type="component" value="Unassembled WGS sequence"/>
</dbReference>
<feature type="region of interest" description="Disordered" evidence="1">
    <location>
        <begin position="70"/>
        <end position="92"/>
    </location>
</feature>
<dbReference type="EMBL" id="AFZZ01000179">
    <property type="protein sequence ID" value="EHJ38292.1"/>
    <property type="molecule type" value="Genomic_DNA"/>
</dbReference>
<reference evidence="3 4" key="1">
    <citation type="submission" date="2011-08" db="EMBL/GenBank/DDBJ databases">
        <authorList>
            <person name="Weinstock G."/>
            <person name="Sodergren E."/>
            <person name="Clifton S."/>
            <person name="Fulton L."/>
            <person name="Fulton B."/>
            <person name="Courtney L."/>
            <person name="Fronick C."/>
            <person name="Harrison M."/>
            <person name="Strong C."/>
            <person name="Farmer C."/>
            <person name="Delahaunty K."/>
            <person name="Markovic C."/>
            <person name="Hall O."/>
            <person name="Minx P."/>
            <person name="Tomlinson C."/>
            <person name="Mitreva M."/>
            <person name="Hou S."/>
            <person name="Chen J."/>
            <person name="Wollam A."/>
            <person name="Pepin K.H."/>
            <person name="Johnson M."/>
            <person name="Bhonagiri V."/>
            <person name="Zhang X."/>
            <person name="Suruliraj S."/>
            <person name="Warren W."/>
            <person name="Chinwalla A."/>
            <person name="Mardis E.R."/>
            <person name="Wilson R.K."/>
        </authorList>
    </citation>
    <scope>NUCLEOTIDE SEQUENCE [LARGE SCALE GENOMIC DNA]</scope>
    <source>
        <strain evidence="3 4">DSM 18206</strain>
    </source>
</reference>
<evidence type="ECO:0000313" key="4">
    <source>
        <dbReference type="Proteomes" id="UP000004407"/>
    </source>
</evidence>
<evidence type="ECO:0000313" key="3">
    <source>
        <dbReference type="EMBL" id="EHJ38292.1"/>
    </source>
</evidence>
<evidence type="ECO:0000256" key="2">
    <source>
        <dbReference type="SAM" id="Phobius"/>
    </source>
</evidence>
<dbReference type="PATRIC" id="fig|1002367.3.peg.1706"/>
<name>G6AZN7_9BACT</name>
<proteinExistence type="predicted"/>